<evidence type="ECO:0000313" key="2">
    <source>
        <dbReference type="EMBL" id="EAX98311.1"/>
    </source>
</evidence>
<evidence type="ECO:0000256" key="1">
    <source>
        <dbReference type="SAM" id="Phobius"/>
    </source>
</evidence>
<reference evidence="2" key="2">
    <citation type="journal article" date="2007" name="Science">
        <title>Draft genome sequence of the sexually transmitted pathogen Trichomonas vaginalis.</title>
        <authorList>
            <person name="Carlton J.M."/>
            <person name="Hirt R.P."/>
            <person name="Silva J.C."/>
            <person name="Delcher A.L."/>
            <person name="Schatz M."/>
            <person name="Zhao Q."/>
            <person name="Wortman J.R."/>
            <person name="Bidwell S.L."/>
            <person name="Alsmark U.C.M."/>
            <person name="Besteiro S."/>
            <person name="Sicheritz-Ponten T."/>
            <person name="Noel C.J."/>
            <person name="Dacks J.B."/>
            <person name="Foster P.G."/>
            <person name="Simillion C."/>
            <person name="Van de Peer Y."/>
            <person name="Miranda-Saavedra D."/>
            <person name="Barton G.J."/>
            <person name="Westrop G.D."/>
            <person name="Mueller S."/>
            <person name="Dessi D."/>
            <person name="Fiori P.L."/>
            <person name="Ren Q."/>
            <person name="Paulsen I."/>
            <person name="Zhang H."/>
            <person name="Bastida-Corcuera F.D."/>
            <person name="Simoes-Barbosa A."/>
            <person name="Brown M.T."/>
            <person name="Hayes R.D."/>
            <person name="Mukherjee M."/>
            <person name="Okumura C.Y."/>
            <person name="Schneider R."/>
            <person name="Smith A.J."/>
            <person name="Vanacova S."/>
            <person name="Villalvazo M."/>
            <person name="Haas B.J."/>
            <person name="Pertea M."/>
            <person name="Feldblyum T.V."/>
            <person name="Utterback T.R."/>
            <person name="Shu C.L."/>
            <person name="Osoegawa K."/>
            <person name="de Jong P.J."/>
            <person name="Hrdy I."/>
            <person name="Horvathova L."/>
            <person name="Zubacova Z."/>
            <person name="Dolezal P."/>
            <person name="Malik S.B."/>
            <person name="Logsdon J.M. Jr."/>
            <person name="Henze K."/>
            <person name="Gupta A."/>
            <person name="Wang C.C."/>
            <person name="Dunne R.L."/>
            <person name="Upcroft J.A."/>
            <person name="Upcroft P."/>
            <person name="White O."/>
            <person name="Salzberg S.L."/>
            <person name="Tang P."/>
            <person name="Chiu C.-H."/>
            <person name="Lee Y.-S."/>
            <person name="Embley T.M."/>
            <person name="Coombs G.H."/>
            <person name="Mottram J.C."/>
            <person name="Tachezy J."/>
            <person name="Fraser-Liggett C.M."/>
            <person name="Johnson P.J."/>
        </authorList>
    </citation>
    <scope>NUCLEOTIDE SEQUENCE [LARGE SCALE GENOMIC DNA]</scope>
    <source>
        <strain evidence="2">G3</strain>
    </source>
</reference>
<organism evidence="2 3">
    <name type="scientific">Trichomonas vaginalis (strain ATCC PRA-98 / G3)</name>
    <dbReference type="NCBI Taxonomy" id="412133"/>
    <lineage>
        <taxon>Eukaryota</taxon>
        <taxon>Metamonada</taxon>
        <taxon>Parabasalia</taxon>
        <taxon>Trichomonadida</taxon>
        <taxon>Trichomonadidae</taxon>
        <taxon>Trichomonas</taxon>
    </lineage>
</organism>
<name>A2F9Y3_TRIV3</name>
<dbReference type="EMBL" id="DS113681">
    <property type="protein sequence ID" value="EAX98311.1"/>
    <property type="molecule type" value="Genomic_DNA"/>
</dbReference>
<dbReference type="VEuPathDB" id="TrichDB:TVAG_018470"/>
<keyword evidence="1" id="KW-0472">Membrane</keyword>
<protein>
    <submittedName>
        <fullName evidence="2">Uncharacterized protein</fullName>
    </submittedName>
</protein>
<keyword evidence="1" id="KW-0812">Transmembrane</keyword>
<dbReference type="KEGG" id="tva:4756108"/>
<keyword evidence="1" id="KW-1133">Transmembrane helix</keyword>
<dbReference type="AlphaFoldDB" id="A2F9Y3"/>
<gene>
    <name evidence="2" type="ORF">TVAG_018470</name>
</gene>
<keyword evidence="3" id="KW-1185">Reference proteome</keyword>
<dbReference type="OrthoDB" id="413746at2759"/>
<dbReference type="VEuPathDB" id="TrichDB:TVAGG3_0506380"/>
<sequence length="392" mass="46374">MFSLEELEKVQLIICCILAIFAEILYIMTCSSIHSKISILDSKSHLKFTEFKHKVPSYNYTNAWYKNQYSNYFTYRDYSKCPSCNYPNRTTSPIKSTPSDVILVYAIKGVKNLILFIRTLRHTGSQASVFLFVDTEAYNTINAETKEVLDKCGMNIIDMGKFPEFDIFSAFSMGFVAMHNFLLSNQKYIRNVLIVDLYDIIFQSDPFTHSGHMEKLEFVSQMNFYNSSDTDREWISFYRDFDPKWNDSLIINSGQLIGSCYNVLQFLDLYLEFFDPSDYYSVRTTDQAFFNLLFLTKKIDERKIPYIIYKYDAYSRIIVTLGLEPRERKLGYVRKYKMKEYVPIIHQYYKVPDLIYSILDSCKRETNRWINYTSGFTDEDIETYEKGIRLYI</sequence>
<evidence type="ECO:0000313" key="3">
    <source>
        <dbReference type="Proteomes" id="UP000001542"/>
    </source>
</evidence>
<reference evidence="2" key="1">
    <citation type="submission" date="2006-10" db="EMBL/GenBank/DDBJ databases">
        <authorList>
            <person name="Amadeo P."/>
            <person name="Zhao Q."/>
            <person name="Wortman J."/>
            <person name="Fraser-Liggett C."/>
            <person name="Carlton J."/>
        </authorList>
    </citation>
    <scope>NUCLEOTIDE SEQUENCE</scope>
    <source>
        <strain evidence="2">G3</strain>
    </source>
</reference>
<accession>A2F9Y3</accession>
<dbReference type="InParanoid" id="A2F9Y3"/>
<feature type="transmembrane region" description="Helical" evidence="1">
    <location>
        <begin position="12"/>
        <end position="29"/>
    </location>
</feature>
<dbReference type="RefSeq" id="XP_001311241.1">
    <property type="nucleotide sequence ID" value="XM_001311240.1"/>
</dbReference>
<proteinExistence type="predicted"/>
<dbReference type="Proteomes" id="UP000001542">
    <property type="component" value="Unassembled WGS sequence"/>
</dbReference>